<proteinExistence type="predicted"/>
<feature type="compositionally biased region" description="Polar residues" evidence="3">
    <location>
        <begin position="427"/>
        <end position="455"/>
    </location>
</feature>
<dbReference type="GO" id="GO:0046872">
    <property type="term" value="F:metal ion binding"/>
    <property type="evidence" value="ECO:0007669"/>
    <property type="project" value="UniProtKB-KW"/>
</dbReference>
<dbReference type="PROSITE" id="PS50081">
    <property type="entry name" value="ZF_DAG_PE_2"/>
    <property type="match status" value="1"/>
</dbReference>
<accession>A0A0D2UG10</accession>
<evidence type="ECO:0000256" key="1">
    <source>
        <dbReference type="ARBA" id="ARBA00022723"/>
    </source>
</evidence>
<sequence length="536" mass="55970">MWGLFKQGLKCVECSLACHDHCAKDAPACLGLDAVATIDSSPTRLPPNASTQSLSLGLGTGSVTASTGSLGSNLSASASAVASPADGNRHLYHSLSVQPRKTPSAASVNPTSSIVIVVYDNKRLADGQVDAILAGANATAVGSLPAFLGMAVLSMAAFDAAGLARGVQLSFRLKRTHDSEFVTGALVLGARTASDLAKRSSTISIRTKRTSSFASPITSPITSPIASPTDSSPISPGAVAMEAEWQARIAADEAAPLPPGWQEQIDSSGRPFFVNNDTRQVSYSSPSILLASSRDSVAANERNNQLNYQYYALTPPNSGTASRSLIPPVPSAPSTSIVEMPAGDDTSPVRMATVEISWVKPAASKDEIRFVLQCMQLAQTNRRYRAGSVLSTVSDVVDSSDDEDLFAFTAHEANSRDVPGSPAGRAQTLSAGSHLSRQRTLSSTSATQGESPQKSSISGAFVDMYRGAGTVYTAQLAVGYEHYFRVRAVNSYGSSDWSISSRPLLLENGSSKALADGSSGAHLSPPFFSIAAILLY</sequence>
<gene>
    <name evidence="6" type="ORF">CAOG_009786</name>
</gene>
<dbReference type="SMART" id="SM00456">
    <property type="entry name" value="WW"/>
    <property type="match status" value="1"/>
</dbReference>
<feature type="domain" description="WW" evidence="4">
    <location>
        <begin position="255"/>
        <end position="288"/>
    </location>
</feature>
<dbReference type="Proteomes" id="UP000008743">
    <property type="component" value="Unassembled WGS sequence"/>
</dbReference>
<dbReference type="InParanoid" id="A0A0D2UG10"/>
<dbReference type="SUPFAM" id="SSF57889">
    <property type="entry name" value="Cysteine-rich domain"/>
    <property type="match status" value="1"/>
</dbReference>
<evidence type="ECO:0000313" key="7">
    <source>
        <dbReference type="Proteomes" id="UP000008743"/>
    </source>
</evidence>
<evidence type="ECO:0008006" key="8">
    <source>
        <dbReference type="Google" id="ProtNLM"/>
    </source>
</evidence>
<dbReference type="Gene3D" id="2.20.70.10">
    <property type="match status" value="1"/>
</dbReference>
<dbReference type="InterPro" id="IPR036116">
    <property type="entry name" value="FN3_sf"/>
</dbReference>
<dbReference type="STRING" id="595528.A0A0D2UG10"/>
<feature type="domain" description="Phorbol-ester/DAG-type" evidence="5">
    <location>
        <begin position="1"/>
        <end position="29"/>
    </location>
</feature>
<dbReference type="InterPro" id="IPR001202">
    <property type="entry name" value="WW_dom"/>
</dbReference>
<dbReference type="Gene3D" id="3.30.60.20">
    <property type="match status" value="1"/>
</dbReference>
<dbReference type="EMBL" id="KE346366">
    <property type="protein sequence ID" value="KJE94036.1"/>
    <property type="molecule type" value="Genomic_DNA"/>
</dbReference>
<keyword evidence="2" id="KW-0862">Zinc</keyword>
<dbReference type="SUPFAM" id="SSF49265">
    <property type="entry name" value="Fibronectin type III"/>
    <property type="match status" value="1"/>
</dbReference>
<dbReference type="SUPFAM" id="SSF51045">
    <property type="entry name" value="WW domain"/>
    <property type="match status" value="1"/>
</dbReference>
<dbReference type="InterPro" id="IPR002219">
    <property type="entry name" value="PKC_DAG/PE"/>
</dbReference>
<evidence type="ECO:0000259" key="5">
    <source>
        <dbReference type="PROSITE" id="PS50081"/>
    </source>
</evidence>
<dbReference type="Pfam" id="PF00397">
    <property type="entry name" value="WW"/>
    <property type="match status" value="1"/>
</dbReference>
<evidence type="ECO:0000256" key="3">
    <source>
        <dbReference type="SAM" id="MobiDB-lite"/>
    </source>
</evidence>
<name>A0A0D2UG10_CAPO3</name>
<dbReference type="PROSITE" id="PS50020">
    <property type="entry name" value="WW_DOMAIN_2"/>
    <property type="match status" value="1"/>
</dbReference>
<reference evidence="7" key="1">
    <citation type="submission" date="2011-02" db="EMBL/GenBank/DDBJ databases">
        <title>The Genome Sequence of Capsaspora owczarzaki ATCC 30864.</title>
        <authorList>
            <person name="Russ C."/>
            <person name="Cuomo C."/>
            <person name="Burger G."/>
            <person name="Gray M.W."/>
            <person name="Holland P.W.H."/>
            <person name="King N."/>
            <person name="Lang F.B.F."/>
            <person name="Roger A.J."/>
            <person name="Ruiz-Trillo I."/>
            <person name="Young S.K."/>
            <person name="Zeng Q."/>
            <person name="Gargeya S."/>
            <person name="Alvarado L."/>
            <person name="Berlin A."/>
            <person name="Chapman S.B."/>
            <person name="Chen Z."/>
            <person name="Freedman E."/>
            <person name="Gellesch M."/>
            <person name="Goldberg J."/>
            <person name="Griggs A."/>
            <person name="Gujja S."/>
            <person name="Heilman E."/>
            <person name="Heiman D."/>
            <person name="Howarth C."/>
            <person name="Mehta T."/>
            <person name="Neiman D."/>
            <person name="Pearson M."/>
            <person name="Roberts A."/>
            <person name="Saif S."/>
            <person name="Shea T."/>
            <person name="Shenoy N."/>
            <person name="Sisk P."/>
            <person name="Stolte C."/>
            <person name="Sykes S."/>
            <person name="White J."/>
            <person name="Yandava C."/>
            <person name="Haas B."/>
            <person name="Nusbaum C."/>
            <person name="Birren B."/>
        </authorList>
    </citation>
    <scope>NUCLEOTIDE SEQUENCE</scope>
    <source>
        <strain evidence="7">ATCC 30864</strain>
    </source>
</reference>
<feature type="region of interest" description="Disordered" evidence="3">
    <location>
        <begin position="413"/>
        <end position="455"/>
    </location>
</feature>
<dbReference type="InterPro" id="IPR046349">
    <property type="entry name" value="C1-like_sf"/>
</dbReference>
<keyword evidence="1" id="KW-0479">Metal-binding</keyword>
<keyword evidence="7" id="KW-1185">Reference proteome</keyword>
<dbReference type="InterPro" id="IPR036020">
    <property type="entry name" value="WW_dom_sf"/>
</dbReference>
<organism evidence="6 7">
    <name type="scientific">Capsaspora owczarzaki (strain ATCC 30864)</name>
    <dbReference type="NCBI Taxonomy" id="595528"/>
    <lineage>
        <taxon>Eukaryota</taxon>
        <taxon>Filasterea</taxon>
        <taxon>Capsaspora</taxon>
    </lineage>
</organism>
<evidence type="ECO:0000313" key="6">
    <source>
        <dbReference type="EMBL" id="KJE94036.1"/>
    </source>
</evidence>
<protein>
    <recommendedName>
        <fullName evidence="8">WW domain-containing protein</fullName>
    </recommendedName>
</protein>
<evidence type="ECO:0000259" key="4">
    <source>
        <dbReference type="PROSITE" id="PS50020"/>
    </source>
</evidence>
<evidence type="ECO:0000256" key="2">
    <source>
        <dbReference type="ARBA" id="ARBA00022833"/>
    </source>
</evidence>
<dbReference type="AlphaFoldDB" id="A0A0D2UG10"/>
<dbReference type="CDD" id="cd00201">
    <property type="entry name" value="WW"/>
    <property type="match status" value="1"/>
</dbReference>